<dbReference type="EMBL" id="OX459118">
    <property type="protein sequence ID" value="CAI9091664.1"/>
    <property type="molecule type" value="Genomic_DNA"/>
</dbReference>
<accession>A0AAV1C7R6</accession>
<gene>
    <name evidence="6" type="ORF">OLC1_LOCUS3539</name>
</gene>
<sequence length="198" mass="21199">MVVIPIFVTGGVGGVHRHGENTMDVSSDLTELRRTPVVVVSAGVKLILDIPRTLEYLKTQGVCVAAYKTDEFPTFFTPISGCKTPCRIDTPKDCTRLIDGNLKLNLQSGILIAVPIPQEHSASGNMIESAIQQAMRECRERRVTGSAKTPFLLARVNELTRGASLSANIVLVKNNAVIGAQAAIALAELRRATGADSC</sequence>
<keyword evidence="4" id="KW-0456">Lyase</keyword>
<reference evidence="6" key="1">
    <citation type="submission" date="2023-03" db="EMBL/GenBank/DDBJ databases">
        <authorList>
            <person name="Julca I."/>
        </authorList>
    </citation>
    <scope>NUCLEOTIDE SEQUENCE</scope>
</reference>
<dbReference type="GO" id="GO:0004730">
    <property type="term" value="F:pseudouridylate synthase activity"/>
    <property type="evidence" value="ECO:0007669"/>
    <property type="project" value="InterPro"/>
</dbReference>
<keyword evidence="5" id="KW-0326">Glycosidase</keyword>
<dbReference type="PANTHER" id="PTHR42909:SF1">
    <property type="entry name" value="CARBOHYDRATE KINASE PFKB DOMAIN-CONTAINING PROTEIN"/>
    <property type="match status" value="1"/>
</dbReference>
<dbReference type="InterPro" id="IPR022830">
    <property type="entry name" value="Indigdn_synthA-like"/>
</dbReference>
<evidence type="ECO:0000313" key="7">
    <source>
        <dbReference type="Proteomes" id="UP001161247"/>
    </source>
</evidence>
<dbReference type="AlphaFoldDB" id="A0AAV1C7R6"/>
<keyword evidence="7" id="KW-1185">Reference proteome</keyword>
<dbReference type="GO" id="GO:0016798">
    <property type="term" value="F:hydrolase activity, acting on glycosyl bonds"/>
    <property type="evidence" value="ECO:0007669"/>
    <property type="project" value="UniProtKB-KW"/>
</dbReference>
<name>A0AAV1C7R6_OLDCO</name>
<dbReference type="InterPro" id="IPR007342">
    <property type="entry name" value="PsuG"/>
</dbReference>
<organism evidence="6 7">
    <name type="scientific">Oldenlandia corymbosa var. corymbosa</name>
    <dbReference type="NCBI Taxonomy" id="529605"/>
    <lineage>
        <taxon>Eukaryota</taxon>
        <taxon>Viridiplantae</taxon>
        <taxon>Streptophyta</taxon>
        <taxon>Embryophyta</taxon>
        <taxon>Tracheophyta</taxon>
        <taxon>Spermatophyta</taxon>
        <taxon>Magnoliopsida</taxon>
        <taxon>eudicotyledons</taxon>
        <taxon>Gunneridae</taxon>
        <taxon>Pentapetalae</taxon>
        <taxon>asterids</taxon>
        <taxon>lamiids</taxon>
        <taxon>Gentianales</taxon>
        <taxon>Rubiaceae</taxon>
        <taxon>Rubioideae</taxon>
        <taxon>Spermacoceae</taxon>
        <taxon>Hedyotis-Oldenlandia complex</taxon>
        <taxon>Oldenlandia</taxon>
    </lineage>
</organism>
<dbReference type="GO" id="GO:0046872">
    <property type="term" value="F:metal ion binding"/>
    <property type="evidence" value="ECO:0007669"/>
    <property type="project" value="UniProtKB-KW"/>
</dbReference>
<evidence type="ECO:0000256" key="1">
    <source>
        <dbReference type="ARBA" id="ARBA00022723"/>
    </source>
</evidence>
<evidence type="ECO:0000256" key="5">
    <source>
        <dbReference type="ARBA" id="ARBA00023295"/>
    </source>
</evidence>
<evidence type="ECO:0000256" key="2">
    <source>
        <dbReference type="ARBA" id="ARBA00022801"/>
    </source>
</evidence>
<evidence type="ECO:0000256" key="4">
    <source>
        <dbReference type="ARBA" id="ARBA00023239"/>
    </source>
</evidence>
<dbReference type="PANTHER" id="PTHR42909">
    <property type="entry name" value="ZGC:136858"/>
    <property type="match status" value="1"/>
</dbReference>
<dbReference type="SUPFAM" id="SSF110581">
    <property type="entry name" value="Indigoidine synthase A-like"/>
    <property type="match status" value="1"/>
</dbReference>
<keyword evidence="1" id="KW-0479">Metal-binding</keyword>
<evidence type="ECO:0000256" key="3">
    <source>
        <dbReference type="ARBA" id="ARBA00023211"/>
    </source>
</evidence>
<protein>
    <submittedName>
        <fullName evidence="6">OLC1v1026739C1</fullName>
    </submittedName>
</protein>
<dbReference type="GO" id="GO:0005737">
    <property type="term" value="C:cytoplasm"/>
    <property type="evidence" value="ECO:0007669"/>
    <property type="project" value="TreeGrafter"/>
</dbReference>
<keyword evidence="2" id="KW-0378">Hydrolase</keyword>
<keyword evidence="3" id="KW-0464">Manganese</keyword>
<dbReference type="Proteomes" id="UP001161247">
    <property type="component" value="Chromosome 1"/>
</dbReference>
<evidence type="ECO:0000313" key="6">
    <source>
        <dbReference type="EMBL" id="CAI9091664.1"/>
    </source>
</evidence>
<dbReference type="Pfam" id="PF04227">
    <property type="entry name" value="Indigoidine_A"/>
    <property type="match status" value="1"/>
</dbReference>
<dbReference type="Gene3D" id="3.40.1790.10">
    <property type="entry name" value="Indigoidine synthase domain"/>
    <property type="match status" value="1"/>
</dbReference>
<proteinExistence type="predicted"/>